<keyword evidence="4" id="KW-1185">Reference proteome</keyword>
<protein>
    <recommendedName>
        <fullName evidence="2">Serine aminopeptidase S33 domain-containing protein</fullName>
    </recommendedName>
</protein>
<evidence type="ECO:0000256" key="1">
    <source>
        <dbReference type="SAM" id="MobiDB-lite"/>
    </source>
</evidence>
<dbReference type="STRING" id="3088.A0A383VS68"/>
<feature type="domain" description="Serine aminopeptidase S33" evidence="2">
    <location>
        <begin position="31"/>
        <end position="106"/>
    </location>
</feature>
<organism evidence="3 4">
    <name type="scientific">Tetradesmus obliquus</name>
    <name type="common">Green alga</name>
    <name type="synonym">Acutodesmus obliquus</name>
    <dbReference type="NCBI Taxonomy" id="3088"/>
    <lineage>
        <taxon>Eukaryota</taxon>
        <taxon>Viridiplantae</taxon>
        <taxon>Chlorophyta</taxon>
        <taxon>core chlorophytes</taxon>
        <taxon>Chlorophyceae</taxon>
        <taxon>CS clade</taxon>
        <taxon>Sphaeropleales</taxon>
        <taxon>Scenedesmaceae</taxon>
        <taxon>Tetradesmus</taxon>
    </lineage>
</organism>
<dbReference type="SUPFAM" id="SSF53474">
    <property type="entry name" value="alpha/beta-Hydrolases"/>
    <property type="match status" value="1"/>
</dbReference>
<dbReference type="EMBL" id="FNXT01000810">
    <property type="protein sequence ID" value="SZX67753.1"/>
    <property type="molecule type" value="Genomic_DNA"/>
</dbReference>
<sequence length="321" mass="34385">MATETFTFTNSRGQALHAVACLPAGGAPACRAALVFLHGYAEHTGRKLHVFEQLAAAGVAVYAYDMHGHGQSEPKEGLGRALLLDWRHMVDDACDFAEHARQRHAAATTTTTTTTSSSSSSSSNRSHTCKSSAAAAADVLWYLGGYSVGGLTAAHAVLRQQGQWAGLLLVSAALGLHTHGLLTRVQAALGGLLNAALPRRKLVKGLVTQQLNPDPKWVSQYDADPLVYHGKARVCTVYQFGKAIKELQRTRQQLRLPTYVLHATGDKVTQYEAAREIAASLPAAEMHTVEGGYHDLLSGAEVQQYVAGMAGWISRNCSMLN</sequence>
<feature type="compositionally biased region" description="Low complexity" evidence="1">
    <location>
        <begin position="108"/>
        <end position="123"/>
    </location>
</feature>
<evidence type="ECO:0000259" key="2">
    <source>
        <dbReference type="Pfam" id="PF12146"/>
    </source>
</evidence>
<feature type="region of interest" description="Disordered" evidence="1">
    <location>
        <begin position="104"/>
        <end position="127"/>
    </location>
</feature>
<dbReference type="Proteomes" id="UP000256970">
    <property type="component" value="Unassembled WGS sequence"/>
</dbReference>
<evidence type="ECO:0000313" key="3">
    <source>
        <dbReference type="EMBL" id="SZX67753.1"/>
    </source>
</evidence>
<name>A0A383VS68_TETOB</name>
<gene>
    <name evidence="3" type="ORF">BQ4739_LOCUS8114</name>
</gene>
<reference evidence="3 4" key="1">
    <citation type="submission" date="2016-10" db="EMBL/GenBank/DDBJ databases">
        <authorList>
            <person name="Cai Z."/>
        </authorList>
    </citation>
    <scope>NUCLEOTIDE SEQUENCE [LARGE SCALE GENOMIC DNA]</scope>
</reference>
<dbReference type="PANTHER" id="PTHR11614">
    <property type="entry name" value="PHOSPHOLIPASE-RELATED"/>
    <property type="match status" value="1"/>
</dbReference>
<feature type="domain" description="Serine aminopeptidase S33" evidence="2">
    <location>
        <begin position="142"/>
        <end position="297"/>
    </location>
</feature>
<dbReference type="Pfam" id="PF12146">
    <property type="entry name" value="Hydrolase_4"/>
    <property type="match status" value="2"/>
</dbReference>
<dbReference type="InterPro" id="IPR022742">
    <property type="entry name" value="Hydrolase_4"/>
</dbReference>
<dbReference type="Gene3D" id="3.40.50.1820">
    <property type="entry name" value="alpha/beta hydrolase"/>
    <property type="match status" value="1"/>
</dbReference>
<dbReference type="InterPro" id="IPR051044">
    <property type="entry name" value="MAG_DAG_Lipase"/>
</dbReference>
<dbReference type="AlphaFoldDB" id="A0A383VS68"/>
<evidence type="ECO:0000313" key="4">
    <source>
        <dbReference type="Proteomes" id="UP000256970"/>
    </source>
</evidence>
<dbReference type="InterPro" id="IPR029058">
    <property type="entry name" value="AB_hydrolase_fold"/>
</dbReference>
<accession>A0A383VS68</accession>
<proteinExistence type="predicted"/>